<evidence type="ECO:0000256" key="1">
    <source>
        <dbReference type="SAM" id="MobiDB-lite"/>
    </source>
</evidence>
<keyword evidence="3" id="KW-1185">Reference proteome</keyword>
<dbReference type="RefSeq" id="XP_001313894.1">
    <property type="nucleotide sequence ID" value="XM_001313892.1"/>
</dbReference>
<dbReference type="VEuPathDB" id="TrichDB:TVAGG3_0163940"/>
<dbReference type="Proteomes" id="UP000001542">
    <property type="component" value="Unassembled WGS sequence"/>
</dbReference>
<sequence length="218" mass="24713">MNKVSFCKLPKDLLNKCITGECVLISKNDGKNIEIHSKTDDTLLFALKIEKNETKSEFILLQDNNIIASLQIDDSYRPDLKKIDPISHETLQKPKKKNKIIILSDVDDEPFTKPTPPRKSKSSNEKSSNKPDSLMTLSDIDDTILFKSIIMNAINNTPNIEDSSEKLSAIKNVAKFIANSIKNIEQYQDYRNKIISSQKSKNYQQICDDLVSFCNALT</sequence>
<protein>
    <submittedName>
        <fullName evidence="2">Uncharacterized protein</fullName>
    </submittedName>
</protein>
<accession>A2F258</accession>
<dbReference type="KEGG" id="tva:4758821"/>
<dbReference type="AlphaFoldDB" id="A2F258"/>
<evidence type="ECO:0000313" key="2">
    <source>
        <dbReference type="EMBL" id="EAY00997.1"/>
    </source>
</evidence>
<evidence type="ECO:0000313" key="3">
    <source>
        <dbReference type="Proteomes" id="UP000001542"/>
    </source>
</evidence>
<name>A2F258_TRIV3</name>
<dbReference type="VEuPathDB" id="TrichDB:TVAG_154670"/>
<dbReference type="InParanoid" id="A2F258"/>
<gene>
    <name evidence="2" type="ORF">TVAG_154670</name>
</gene>
<organism evidence="2 3">
    <name type="scientific">Trichomonas vaginalis (strain ATCC PRA-98 / G3)</name>
    <dbReference type="NCBI Taxonomy" id="412133"/>
    <lineage>
        <taxon>Eukaryota</taxon>
        <taxon>Metamonada</taxon>
        <taxon>Parabasalia</taxon>
        <taxon>Trichomonadida</taxon>
        <taxon>Trichomonadidae</taxon>
        <taxon>Trichomonas</taxon>
    </lineage>
</organism>
<reference evidence="2" key="2">
    <citation type="journal article" date="2007" name="Science">
        <title>Draft genome sequence of the sexually transmitted pathogen Trichomonas vaginalis.</title>
        <authorList>
            <person name="Carlton J.M."/>
            <person name="Hirt R.P."/>
            <person name="Silva J.C."/>
            <person name="Delcher A.L."/>
            <person name="Schatz M."/>
            <person name="Zhao Q."/>
            <person name="Wortman J.R."/>
            <person name="Bidwell S.L."/>
            <person name="Alsmark U.C.M."/>
            <person name="Besteiro S."/>
            <person name="Sicheritz-Ponten T."/>
            <person name="Noel C.J."/>
            <person name="Dacks J.B."/>
            <person name="Foster P.G."/>
            <person name="Simillion C."/>
            <person name="Van de Peer Y."/>
            <person name="Miranda-Saavedra D."/>
            <person name="Barton G.J."/>
            <person name="Westrop G.D."/>
            <person name="Mueller S."/>
            <person name="Dessi D."/>
            <person name="Fiori P.L."/>
            <person name="Ren Q."/>
            <person name="Paulsen I."/>
            <person name="Zhang H."/>
            <person name="Bastida-Corcuera F.D."/>
            <person name="Simoes-Barbosa A."/>
            <person name="Brown M.T."/>
            <person name="Hayes R.D."/>
            <person name="Mukherjee M."/>
            <person name="Okumura C.Y."/>
            <person name="Schneider R."/>
            <person name="Smith A.J."/>
            <person name="Vanacova S."/>
            <person name="Villalvazo M."/>
            <person name="Haas B.J."/>
            <person name="Pertea M."/>
            <person name="Feldblyum T.V."/>
            <person name="Utterback T.R."/>
            <person name="Shu C.L."/>
            <person name="Osoegawa K."/>
            <person name="de Jong P.J."/>
            <person name="Hrdy I."/>
            <person name="Horvathova L."/>
            <person name="Zubacova Z."/>
            <person name="Dolezal P."/>
            <person name="Malik S.B."/>
            <person name="Logsdon J.M. Jr."/>
            <person name="Henze K."/>
            <person name="Gupta A."/>
            <person name="Wang C.C."/>
            <person name="Dunne R.L."/>
            <person name="Upcroft J.A."/>
            <person name="Upcroft P."/>
            <person name="White O."/>
            <person name="Salzberg S.L."/>
            <person name="Tang P."/>
            <person name="Chiu C.-H."/>
            <person name="Lee Y.-S."/>
            <person name="Embley T.M."/>
            <person name="Coombs G.H."/>
            <person name="Mottram J.C."/>
            <person name="Tachezy J."/>
            <person name="Fraser-Liggett C.M."/>
            <person name="Johnson P.J."/>
        </authorList>
    </citation>
    <scope>NUCLEOTIDE SEQUENCE [LARGE SCALE GENOMIC DNA]</scope>
    <source>
        <strain evidence="2">G3</strain>
    </source>
</reference>
<reference evidence="2" key="1">
    <citation type="submission" date="2006-10" db="EMBL/GenBank/DDBJ databases">
        <authorList>
            <person name="Amadeo P."/>
            <person name="Zhao Q."/>
            <person name="Wortman J."/>
            <person name="Fraser-Liggett C."/>
            <person name="Carlton J."/>
        </authorList>
    </citation>
    <scope>NUCLEOTIDE SEQUENCE</scope>
    <source>
        <strain evidence="2">G3</strain>
    </source>
</reference>
<proteinExistence type="predicted"/>
<dbReference type="SMR" id="A2F258"/>
<dbReference type="EMBL" id="DS113582">
    <property type="protein sequence ID" value="EAY00997.1"/>
    <property type="molecule type" value="Genomic_DNA"/>
</dbReference>
<feature type="region of interest" description="Disordered" evidence="1">
    <location>
        <begin position="107"/>
        <end position="135"/>
    </location>
</feature>